<reference evidence="4 5" key="1">
    <citation type="journal article" date="2012" name="Appl. Environ. Microbiol.">
        <title>Short-read sequencing for genomic analysis of the brown rot fungus Fibroporia radiculosa.</title>
        <authorList>
            <person name="Tang J.D."/>
            <person name="Perkins A.D."/>
            <person name="Sonstegard T.S."/>
            <person name="Schroeder S.G."/>
            <person name="Burgess S.C."/>
            <person name="Diehl S.V."/>
        </authorList>
    </citation>
    <scope>NUCLEOTIDE SEQUENCE [LARGE SCALE GENOMIC DNA]</scope>
    <source>
        <strain evidence="4 5">TFFH 294</strain>
    </source>
</reference>
<dbReference type="AlphaFoldDB" id="J4I3B3"/>
<protein>
    <recommendedName>
        <fullName evidence="1">Thioredoxin</fullName>
    </recommendedName>
</protein>
<feature type="domain" description="Thioredoxin" evidence="3">
    <location>
        <begin position="20"/>
        <end position="124"/>
    </location>
</feature>
<sequence>MPVQVVESLEKFREIRSPDSSVFPLAPPIAHDPQINGDRVAIFDFWATWCGPCRLISPVFERLADQFPNADFYKVDVDDQGEIAQEVGVRAMPTFIAFKNGEKVKDLVGANLGGLQDMIKSVAV</sequence>
<dbReference type="EMBL" id="HE797366">
    <property type="protein sequence ID" value="CCM06507.1"/>
    <property type="molecule type" value="Genomic_DNA"/>
</dbReference>
<dbReference type="GO" id="GO:0015035">
    <property type="term" value="F:protein-disulfide reductase activity"/>
    <property type="evidence" value="ECO:0007669"/>
    <property type="project" value="InterPro"/>
</dbReference>
<evidence type="ECO:0000259" key="3">
    <source>
        <dbReference type="PROSITE" id="PS51352"/>
    </source>
</evidence>
<dbReference type="HOGENOM" id="CLU_090389_14_0_1"/>
<dbReference type="SUPFAM" id="SSF52833">
    <property type="entry name" value="Thioredoxin-like"/>
    <property type="match status" value="1"/>
</dbReference>
<organism evidence="4 5">
    <name type="scientific">Fibroporia radiculosa</name>
    <dbReference type="NCBI Taxonomy" id="599839"/>
    <lineage>
        <taxon>Eukaryota</taxon>
        <taxon>Fungi</taxon>
        <taxon>Dikarya</taxon>
        <taxon>Basidiomycota</taxon>
        <taxon>Agaricomycotina</taxon>
        <taxon>Agaricomycetes</taxon>
        <taxon>Polyporales</taxon>
        <taxon>Fibroporiaceae</taxon>
        <taxon>Fibroporia</taxon>
    </lineage>
</organism>
<gene>
    <name evidence="4" type="ORF">FIBRA_08777</name>
</gene>
<dbReference type="RefSeq" id="XP_012185790.1">
    <property type="nucleotide sequence ID" value="XM_012330400.1"/>
</dbReference>
<dbReference type="Gene3D" id="3.40.30.10">
    <property type="entry name" value="Glutaredoxin"/>
    <property type="match status" value="1"/>
</dbReference>
<evidence type="ECO:0000313" key="4">
    <source>
        <dbReference type="EMBL" id="CCM06507.1"/>
    </source>
</evidence>
<dbReference type="PROSITE" id="PS51352">
    <property type="entry name" value="THIOREDOXIN_2"/>
    <property type="match status" value="1"/>
</dbReference>
<evidence type="ECO:0000256" key="2">
    <source>
        <dbReference type="ARBA" id="ARBA00023157"/>
    </source>
</evidence>
<keyword evidence="2" id="KW-1015">Disulfide bond</keyword>
<dbReference type="CDD" id="cd02947">
    <property type="entry name" value="TRX_family"/>
    <property type="match status" value="1"/>
</dbReference>
<evidence type="ECO:0000313" key="5">
    <source>
        <dbReference type="Proteomes" id="UP000006352"/>
    </source>
</evidence>
<dbReference type="OrthoDB" id="2121326at2759"/>
<dbReference type="InterPro" id="IPR005746">
    <property type="entry name" value="Thioredoxin"/>
</dbReference>
<evidence type="ECO:0000256" key="1">
    <source>
        <dbReference type="ARBA" id="ARBA00020570"/>
    </source>
</evidence>
<dbReference type="NCBIfam" id="TIGR01068">
    <property type="entry name" value="thioredoxin"/>
    <property type="match status" value="1"/>
</dbReference>
<dbReference type="Proteomes" id="UP000006352">
    <property type="component" value="Unassembled WGS sequence"/>
</dbReference>
<accession>J4I3B3</accession>
<dbReference type="FunCoup" id="J4I3B3">
    <property type="interactions" value="216"/>
</dbReference>
<dbReference type="Pfam" id="PF00085">
    <property type="entry name" value="Thioredoxin"/>
    <property type="match status" value="1"/>
</dbReference>
<name>J4I3B3_9APHY</name>
<dbReference type="InParanoid" id="J4I3B3"/>
<dbReference type="PANTHER" id="PTHR46115">
    <property type="entry name" value="THIOREDOXIN-LIKE PROTEIN 1"/>
    <property type="match status" value="1"/>
</dbReference>
<dbReference type="FunFam" id="3.40.30.10:FF:000245">
    <property type="entry name" value="Thioredoxin"/>
    <property type="match status" value="1"/>
</dbReference>
<proteinExistence type="predicted"/>
<keyword evidence="5" id="KW-1185">Reference proteome</keyword>
<dbReference type="GeneID" id="24101407"/>
<dbReference type="PRINTS" id="PR00421">
    <property type="entry name" value="THIOREDOXIN"/>
</dbReference>
<dbReference type="STRING" id="599839.J4I3B3"/>
<dbReference type="InterPro" id="IPR013766">
    <property type="entry name" value="Thioredoxin_domain"/>
</dbReference>
<dbReference type="InterPro" id="IPR036249">
    <property type="entry name" value="Thioredoxin-like_sf"/>
</dbReference>